<dbReference type="PANTHER" id="PTHR42663">
    <property type="entry name" value="HYDROLASE C777.06C-RELATED-RELATED"/>
    <property type="match status" value="1"/>
</dbReference>
<evidence type="ECO:0000313" key="3">
    <source>
        <dbReference type="Proteomes" id="UP000264002"/>
    </source>
</evidence>
<proteinExistence type="predicted"/>
<dbReference type="AlphaFoldDB" id="A0A372MG87"/>
<name>A0A372MG87_9SPIR</name>
<dbReference type="PANTHER" id="PTHR42663:SF6">
    <property type="entry name" value="HYDROLASE C777.06C-RELATED"/>
    <property type="match status" value="1"/>
</dbReference>
<comment type="caution">
    <text evidence="2">The sequence shown here is derived from an EMBL/GenBank/DDBJ whole genome shotgun (WGS) entry which is preliminary data.</text>
</comment>
<dbReference type="InterPro" id="IPR036866">
    <property type="entry name" value="RibonucZ/Hydroxyglut_hydro"/>
</dbReference>
<feature type="domain" description="Metallo-beta-lactamase" evidence="1">
    <location>
        <begin position="37"/>
        <end position="226"/>
    </location>
</feature>
<dbReference type="RefSeq" id="WP_117330503.1">
    <property type="nucleotide sequence ID" value="NZ_QUWK01000007.1"/>
</dbReference>
<sequence>MKPFEVLFLGTGTSHGIPVIGCKCPVCTSADPRDNRFRSSILIRSGEHALLVDTTPEFRLQALRADISHLDAVLYTHDHADHFNGIDDLRVFCRDQVLPVYCQEETKHAIIDRFPYVLTGSTVAGGVPHLQLNTLKAYDEIEIGPFTVTPIPILHGKKEIFAFRIGDFAYATDCSEVPPESIPYFTGLDTLVVGALRYWPHPTHYSVFEAKAFVALVGAKRAYLTHLSHNVSHQKLEDELPSHIHVAYDMLSLSIGG</sequence>
<dbReference type="Proteomes" id="UP000264002">
    <property type="component" value="Unassembled WGS sequence"/>
</dbReference>
<evidence type="ECO:0000313" key="2">
    <source>
        <dbReference type="EMBL" id="RFU94807.1"/>
    </source>
</evidence>
<dbReference type="Gene3D" id="3.60.15.10">
    <property type="entry name" value="Ribonuclease Z/Hydroxyacylglutathione hydrolase-like"/>
    <property type="match status" value="1"/>
</dbReference>
<protein>
    <submittedName>
        <fullName evidence="2">MBL fold metallo-hydrolase</fullName>
    </submittedName>
</protein>
<dbReference type="GO" id="GO:0016787">
    <property type="term" value="F:hydrolase activity"/>
    <property type="evidence" value="ECO:0007669"/>
    <property type="project" value="UniProtKB-KW"/>
</dbReference>
<dbReference type="EMBL" id="QUWK01000007">
    <property type="protein sequence ID" value="RFU94807.1"/>
    <property type="molecule type" value="Genomic_DNA"/>
</dbReference>
<dbReference type="SMART" id="SM00849">
    <property type="entry name" value="Lactamase_B"/>
    <property type="match status" value="1"/>
</dbReference>
<keyword evidence="3" id="KW-1185">Reference proteome</keyword>
<gene>
    <name evidence="2" type="ORF">DYP60_08115</name>
</gene>
<keyword evidence="2" id="KW-0378">Hydrolase</keyword>
<reference evidence="3" key="1">
    <citation type="submission" date="2018-08" db="EMBL/GenBank/DDBJ databases">
        <authorList>
            <person name="Grouzdev D.S."/>
            <person name="Krutkina M.S."/>
        </authorList>
    </citation>
    <scope>NUCLEOTIDE SEQUENCE [LARGE SCALE GENOMIC DNA]</scope>
    <source>
        <strain evidence="3">4-11</strain>
    </source>
</reference>
<dbReference type="CDD" id="cd16279">
    <property type="entry name" value="metallo-hydrolase-like_MBL-fold"/>
    <property type="match status" value="1"/>
</dbReference>
<dbReference type="SUPFAM" id="SSF56281">
    <property type="entry name" value="Metallo-hydrolase/oxidoreductase"/>
    <property type="match status" value="1"/>
</dbReference>
<organism evidence="2 3">
    <name type="scientific">Sphaerochaeta halotolerans</name>
    <dbReference type="NCBI Taxonomy" id="2293840"/>
    <lineage>
        <taxon>Bacteria</taxon>
        <taxon>Pseudomonadati</taxon>
        <taxon>Spirochaetota</taxon>
        <taxon>Spirochaetia</taxon>
        <taxon>Spirochaetales</taxon>
        <taxon>Sphaerochaetaceae</taxon>
        <taxon>Sphaerochaeta</taxon>
    </lineage>
</organism>
<accession>A0A372MG87</accession>
<dbReference type="Pfam" id="PF12706">
    <property type="entry name" value="Lactamase_B_2"/>
    <property type="match status" value="1"/>
</dbReference>
<evidence type="ECO:0000259" key="1">
    <source>
        <dbReference type="SMART" id="SM00849"/>
    </source>
</evidence>
<dbReference type="InterPro" id="IPR001279">
    <property type="entry name" value="Metallo-B-lactamas"/>
</dbReference>
<reference evidence="2 3" key="2">
    <citation type="submission" date="2018-09" db="EMBL/GenBank/DDBJ databases">
        <title>Genome of Sphaerochaeta halotolerans strain 4-11.</title>
        <authorList>
            <person name="Nazina T.N."/>
            <person name="Sokolova D.S."/>
        </authorList>
    </citation>
    <scope>NUCLEOTIDE SEQUENCE [LARGE SCALE GENOMIC DNA]</scope>
    <source>
        <strain evidence="2 3">4-11</strain>
    </source>
</reference>